<dbReference type="Gene3D" id="1.20.1050.10">
    <property type="match status" value="1"/>
</dbReference>
<dbReference type="OrthoDB" id="5740960at2"/>
<dbReference type="SFLD" id="SFLDS00019">
    <property type="entry name" value="Glutathione_Transferase_(cytos"/>
    <property type="match status" value="1"/>
</dbReference>
<dbReference type="EMBL" id="QXDC01000004">
    <property type="protein sequence ID" value="RIA37792.1"/>
    <property type="molecule type" value="Genomic_DNA"/>
</dbReference>
<feature type="domain" description="GST N-terminal" evidence="1">
    <location>
        <begin position="2"/>
        <end position="82"/>
    </location>
</feature>
<dbReference type="SUPFAM" id="SSF52833">
    <property type="entry name" value="Thioredoxin-like"/>
    <property type="match status" value="1"/>
</dbReference>
<reference evidence="2 3" key="1">
    <citation type="submission" date="2018-08" db="EMBL/GenBank/DDBJ databases">
        <title>Genomic Encyclopedia of Type Strains, Phase IV (KMG-IV): sequencing the most valuable type-strain genomes for metagenomic binning, comparative biology and taxonomic classification.</title>
        <authorList>
            <person name="Goeker M."/>
        </authorList>
    </citation>
    <scope>NUCLEOTIDE SEQUENCE [LARGE SCALE GENOMIC DNA]</scope>
    <source>
        <strain evidence="2 3">DSM 25527</strain>
    </source>
</reference>
<dbReference type="Proteomes" id="UP000266568">
    <property type="component" value="Unassembled WGS sequence"/>
</dbReference>
<dbReference type="CDD" id="cd03046">
    <property type="entry name" value="GST_N_GTT1_like"/>
    <property type="match status" value="1"/>
</dbReference>
<name>A0A397NJT9_9SPHN</name>
<proteinExistence type="predicted"/>
<dbReference type="Gene3D" id="3.40.30.10">
    <property type="entry name" value="Glutaredoxin"/>
    <property type="match status" value="1"/>
</dbReference>
<dbReference type="Pfam" id="PF13409">
    <property type="entry name" value="GST_N_2"/>
    <property type="match status" value="1"/>
</dbReference>
<dbReference type="RefSeq" id="WP_119037054.1">
    <property type="nucleotide sequence ID" value="NZ_QXDC01000004.1"/>
</dbReference>
<dbReference type="InterPro" id="IPR004045">
    <property type="entry name" value="Glutathione_S-Trfase_N"/>
</dbReference>
<dbReference type="SFLD" id="SFLDG00358">
    <property type="entry name" value="Main_(cytGST)"/>
    <property type="match status" value="1"/>
</dbReference>
<dbReference type="PANTHER" id="PTHR44051:SF21">
    <property type="entry name" value="GLUTATHIONE S-TRANSFERASE FAMILY PROTEIN"/>
    <property type="match status" value="1"/>
</dbReference>
<dbReference type="SUPFAM" id="SSF47616">
    <property type="entry name" value="GST C-terminal domain-like"/>
    <property type="match status" value="1"/>
</dbReference>
<dbReference type="InterPro" id="IPR036282">
    <property type="entry name" value="Glutathione-S-Trfase_C_sf"/>
</dbReference>
<dbReference type="InterPro" id="IPR040079">
    <property type="entry name" value="Glutathione_S-Trfase"/>
</dbReference>
<dbReference type="PROSITE" id="PS50404">
    <property type="entry name" value="GST_NTER"/>
    <property type="match status" value="1"/>
</dbReference>
<dbReference type="CDD" id="cd03207">
    <property type="entry name" value="GST_C_8"/>
    <property type="match status" value="1"/>
</dbReference>
<keyword evidence="3" id="KW-1185">Reference proteome</keyword>
<evidence type="ECO:0000313" key="3">
    <source>
        <dbReference type="Proteomes" id="UP000266568"/>
    </source>
</evidence>
<accession>A0A397NJT9</accession>
<keyword evidence="2" id="KW-0808">Transferase</keyword>
<dbReference type="AlphaFoldDB" id="A0A397NJT9"/>
<evidence type="ECO:0000313" key="2">
    <source>
        <dbReference type="EMBL" id="RIA37792.1"/>
    </source>
</evidence>
<dbReference type="SFLD" id="SFLDG01150">
    <property type="entry name" value="Main.1:_Beta-like"/>
    <property type="match status" value="1"/>
</dbReference>
<dbReference type="InterPro" id="IPR004046">
    <property type="entry name" value="GST_C"/>
</dbReference>
<comment type="caution">
    <text evidence="2">The sequence shown here is derived from an EMBL/GenBank/DDBJ whole genome shotgun (WGS) entry which is preliminary data.</text>
</comment>
<gene>
    <name evidence="2" type="ORF">DFR49_3680</name>
</gene>
<sequence>MASDLVFYTNPQSRGRIVRWMLEEIGAPYETQVMEYASTMKGDAYRAINPMGKVPAIVHHGRVVTECAAICAYLADAFPEARLAPPIADRADYYRWLFFAAGPVEQAVTNKALHAEATPEQSRMLGYGSYDLAVDVLEQAVSRHDYIAGDRFSAADVYVGSQVGWGLQFGTLPKRDAFTAYVGRLMARDAYARANEKDDALANEAA</sequence>
<dbReference type="Pfam" id="PF00043">
    <property type="entry name" value="GST_C"/>
    <property type="match status" value="1"/>
</dbReference>
<dbReference type="GO" id="GO:0016740">
    <property type="term" value="F:transferase activity"/>
    <property type="evidence" value="ECO:0007669"/>
    <property type="project" value="UniProtKB-KW"/>
</dbReference>
<organism evidence="2 3">
    <name type="scientific">Hephaestia caeni</name>
    <dbReference type="NCBI Taxonomy" id="645617"/>
    <lineage>
        <taxon>Bacteria</taxon>
        <taxon>Pseudomonadati</taxon>
        <taxon>Pseudomonadota</taxon>
        <taxon>Alphaproteobacteria</taxon>
        <taxon>Sphingomonadales</taxon>
        <taxon>Sphingomonadaceae</taxon>
        <taxon>Hephaestia</taxon>
    </lineage>
</organism>
<dbReference type="InterPro" id="IPR036249">
    <property type="entry name" value="Thioredoxin-like_sf"/>
</dbReference>
<dbReference type="PANTHER" id="PTHR44051">
    <property type="entry name" value="GLUTATHIONE S-TRANSFERASE-RELATED"/>
    <property type="match status" value="1"/>
</dbReference>
<evidence type="ECO:0000259" key="1">
    <source>
        <dbReference type="PROSITE" id="PS50404"/>
    </source>
</evidence>
<protein>
    <submittedName>
        <fullName evidence="2">Glutathione S-transferase</fullName>
    </submittedName>
</protein>